<dbReference type="Proteomes" id="UP001596109">
    <property type="component" value="Unassembled WGS sequence"/>
</dbReference>
<dbReference type="PANTHER" id="PTHR40841:SF2">
    <property type="entry name" value="SIDEROPHORE-DEGRADING ESTERASE (EUROFUNG)"/>
    <property type="match status" value="1"/>
</dbReference>
<sequence length="191" mass="22226">MNNPVTLALTEAWGCYSEEIDEPYEIRVSLPKAFPPVEGYPVIYVLDGNAYFQFVRDAIRLQSKNALKTFVEAAIVVGIGHPGEDEEVSKRRFYDFTAPAEAYHYSERLKRLNVEREYGGALKFLTFLETRLKPEIERRYRVDERKQALFGHSLSGLFTLFTLFTKPTTFQTYLAISPSIWWNDYELLLYN</sequence>
<proteinExistence type="inferred from homology"/>
<dbReference type="InterPro" id="IPR052558">
    <property type="entry name" value="Siderophore_Hydrolase_D"/>
</dbReference>
<dbReference type="InterPro" id="IPR029058">
    <property type="entry name" value="AB_hydrolase_fold"/>
</dbReference>
<protein>
    <submittedName>
        <fullName evidence="3">Alpha/beta hydrolase</fullName>
    </submittedName>
</protein>
<gene>
    <name evidence="3" type="ORF">ACFPRA_15945</name>
</gene>
<reference evidence="4" key="1">
    <citation type="journal article" date="2019" name="Int. J. Syst. Evol. Microbiol.">
        <title>The Global Catalogue of Microorganisms (GCM) 10K type strain sequencing project: providing services to taxonomists for standard genome sequencing and annotation.</title>
        <authorList>
            <consortium name="The Broad Institute Genomics Platform"/>
            <consortium name="The Broad Institute Genome Sequencing Center for Infectious Disease"/>
            <person name="Wu L."/>
            <person name="Ma J."/>
        </authorList>
    </citation>
    <scope>NUCLEOTIDE SEQUENCE [LARGE SCALE GENOMIC DNA]</scope>
    <source>
        <strain evidence="4">CGMCC 4.1434</strain>
    </source>
</reference>
<comment type="caution">
    <text evidence="3">The sequence shown here is derived from an EMBL/GenBank/DDBJ whole genome shotgun (WGS) entry which is preliminary data.</text>
</comment>
<keyword evidence="2 3" id="KW-0378">Hydrolase</keyword>
<dbReference type="Gene3D" id="3.40.50.1820">
    <property type="entry name" value="alpha/beta hydrolase"/>
    <property type="match status" value="1"/>
</dbReference>
<dbReference type="RefSeq" id="WP_381436781.1">
    <property type="nucleotide sequence ID" value="NZ_JBHSNO010000008.1"/>
</dbReference>
<keyword evidence="4" id="KW-1185">Reference proteome</keyword>
<name>A0ABW0TM13_9BACL</name>
<dbReference type="InterPro" id="IPR000801">
    <property type="entry name" value="Esterase-like"/>
</dbReference>
<evidence type="ECO:0000256" key="2">
    <source>
        <dbReference type="ARBA" id="ARBA00022801"/>
    </source>
</evidence>
<dbReference type="EMBL" id="JBHSNO010000008">
    <property type="protein sequence ID" value="MFC5590397.1"/>
    <property type="molecule type" value="Genomic_DNA"/>
</dbReference>
<dbReference type="SUPFAM" id="SSF53474">
    <property type="entry name" value="alpha/beta-Hydrolases"/>
    <property type="match status" value="1"/>
</dbReference>
<accession>A0ABW0TM13</accession>
<comment type="similarity">
    <text evidence="1">Belongs to the esterase D family.</text>
</comment>
<evidence type="ECO:0000256" key="1">
    <source>
        <dbReference type="ARBA" id="ARBA00005622"/>
    </source>
</evidence>
<evidence type="ECO:0000313" key="4">
    <source>
        <dbReference type="Proteomes" id="UP001596109"/>
    </source>
</evidence>
<organism evidence="3 4">
    <name type="scientific">Sporosarcina soli</name>
    <dbReference type="NCBI Taxonomy" id="334736"/>
    <lineage>
        <taxon>Bacteria</taxon>
        <taxon>Bacillati</taxon>
        <taxon>Bacillota</taxon>
        <taxon>Bacilli</taxon>
        <taxon>Bacillales</taxon>
        <taxon>Caryophanaceae</taxon>
        <taxon>Sporosarcina</taxon>
    </lineage>
</organism>
<dbReference type="Pfam" id="PF00756">
    <property type="entry name" value="Esterase"/>
    <property type="match status" value="1"/>
</dbReference>
<evidence type="ECO:0000313" key="3">
    <source>
        <dbReference type="EMBL" id="MFC5590397.1"/>
    </source>
</evidence>
<dbReference type="PANTHER" id="PTHR40841">
    <property type="entry name" value="SIDEROPHORE TRIACETYLFUSARININE C ESTERASE"/>
    <property type="match status" value="1"/>
</dbReference>
<dbReference type="GO" id="GO:0016787">
    <property type="term" value="F:hydrolase activity"/>
    <property type="evidence" value="ECO:0007669"/>
    <property type="project" value="UniProtKB-KW"/>
</dbReference>